<evidence type="ECO:0000313" key="2">
    <source>
        <dbReference type="EMBL" id="MDT0616113.1"/>
    </source>
</evidence>
<keyword evidence="3" id="KW-1185">Reference proteome</keyword>
<name>A0ABU3B1S4_9ACTN</name>
<dbReference type="Proteomes" id="UP001180724">
    <property type="component" value="Unassembled WGS sequence"/>
</dbReference>
<organism evidence="2 3">
    <name type="scientific">Streptomyces lancefieldiae</name>
    <dbReference type="NCBI Taxonomy" id="3075520"/>
    <lineage>
        <taxon>Bacteria</taxon>
        <taxon>Bacillati</taxon>
        <taxon>Actinomycetota</taxon>
        <taxon>Actinomycetes</taxon>
        <taxon>Kitasatosporales</taxon>
        <taxon>Streptomycetaceae</taxon>
        <taxon>Streptomyces</taxon>
    </lineage>
</organism>
<protein>
    <submittedName>
        <fullName evidence="2">Uncharacterized protein</fullName>
    </submittedName>
</protein>
<gene>
    <name evidence="2" type="ORF">RM812_39085</name>
</gene>
<feature type="chain" id="PRO_5045882489" evidence="1">
    <location>
        <begin position="28"/>
        <end position="145"/>
    </location>
</feature>
<accession>A0ABU3B1S4</accession>
<comment type="caution">
    <text evidence="2">The sequence shown here is derived from an EMBL/GenBank/DDBJ whole genome shotgun (WGS) entry which is preliminary data.</text>
</comment>
<sequence>MVRLRAALTAPLAACALLLSATAPAHAAEGTLTWDMYRLTDTDPSGDADFKEEEYQVTMEDPAPGCHTIPEDARYKRVHTEELFMLQEVYRFQNDTEQPVMLIDAPCDPSNEHNLPSGSFQLLDIVSPGNSAGNWPENARSILIG</sequence>
<proteinExistence type="predicted"/>
<reference evidence="2" key="1">
    <citation type="submission" date="2024-05" db="EMBL/GenBank/DDBJ databases">
        <title>30 novel species of actinomycetes from the DSMZ collection.</title>
        <authorList>
            <person name="Nouioui I."/>
        </authorList>
    </citation>
    <scope>NUCLEOTIDE SEQUENCE</scope>
    <source>
        <strain evidence="2">DSM 40712</strain>
    </source>
</reference>
<evidence type="ECO:0000313" key="3">
    <source>
        <dbReference type="Proteomes" id="UP001180724"/>
    </source>
</evidence>
<feature type="signal peptide" evidence="1">
    <location>
        <begin position="1"/>
        <end position="27"/>
    </location>
</feature>
<keyword evidence="1" id="KW-0732">Signal</keyword>
<dbReference type="RefSeq" id="WP_311585245.1">
    <property type="nucleotide sequence ID" value="NZ_JAVRFH010000098.1"/>
</dbReference>
<evidence type="ECO:0000256" key="1">
    <source>
        <dbReference type="SAM" id="SignalP"/>
    </source>
</evidence>
<dbReference type="EMBL" id="JAVRFH010000098">
    <property type="protein sequence ID" value="MDT0616113.1"/>
    <property type="molecule type" value="Genomic_DNA"/>
</dbReference>